<keyword evidence="4 10" id="KW-0808">Transferase</keyword>
<dbReference type="GO" id="GO:0006221">
    <property type="term" value="P:pyrimidine nucleotide biosynthetic process"/>
    <property type="evidence" value="ECO:0007669"/>
    <property type="project" value="UniProtKB-KW"/>
</dbReference>
<dbReference type="GO" id="GO:0004643">
    <property type="term" value="F:phosphoribosylaminoimidazolecarboxamide formyltransferase activity"/>
    <property type="evidence" value="ECO:0007669"/>
    <property type="project" value="InterPro"/>
</dbReference>
<dbReference type="InterPro" id="IPR036914">
    <property type="entry name" value="MGS-like_dom_sf"/>
</dbReference>
<dbReference type="NCBIfam" id="TIGR00355">
    <property type="entry name" value="purH"/>
    <property type="match status" value="1"/>
</dbReference>
<feature type="domain" description="MGS-like" evidence="9">
    <location>
        <begin position="1"/>
        <end position="144"/>
    </location>
</feature>
<comment type="pathway">
    <text evidence="2">Purine metabolism; IMP biosynthesis via de novo pathway; 5-formamido-1-(5-phospho-D-ribosyl)imidazole-4-carboxamide from 5-amino-1-(5-phospho-D-ribosyl)imidazole-4-carboxamide (10-formyl THF route): step 1/1.</text>
</comment>
<dbReference type="Proteomes" id="UP000092401">
    <property type="component" value="Unassembled WGS sequence"/>
</dbReference>
<dbReference type="SMART" id="SM00798">
    <property type="entry name" value="AICARFT_IMPCHas"/>
    <property type="match status" value="1"/>
</dbReference>
<evidence type="ECO:0000256" key="5">
    <source>
        <dbReference type="ARBA" id="ARBA00022755"/>
    </source>
</evidence>
<dbReference type="InterPro" id="IPR016193">
    <property type="entry name" value="Cytidine_deaminase-like"/>
</dbReference>
<dbReference type="Proteomes" id="UP000091929">
    <property type="component" value="Unassembled WGS sequence"/>
</dbReference>
<dbReference type="HAMAP" id="MF_00139">
    <property type="entry name" value="PurH"/>
    <property type="match status" value="1"/>
</dbReference>
<evidence type="ECO:0000313" key="13">
    <source>
        <dbReference type="Proteomes" id="UP000091929"/>
    </source>
</evidence>
<dbReference type="SMART" id="SM00851">
    <property type="entry name" value="MGS"/>
    <property type="match status" value="1"/>
</dbReference>
<accession>A0A150IW50</accession>
<dbReference type="NCBIfam" id="NF002049">
    <property type="entry name" value="PRK00881.1"/>
    <property type="match status" value="1"/>
</dbReference>
<keyword evidence="6 10" id="KW-0378">Hydrolase</keyword>
<proteinExistence type="inferred from homology"/>
<evidence type="ECO:0000256" key="3">
    <source>
        <dbReference type="ARBA" id="ARBA00007667"/>
    </source>
</evidence>
<dbReference type="Pfam" id="PF01808">
    <property type="entry name" value="AICARFT_IMPCHas"/>
    <property type="match status" value="1"/>
</dbReference>
<dbReference type="PANTHER" id="PTHR11692:SF0">
    <property type="entry name" value="BIFUNCTIONAL PURINE BIOSYNTHESIS PROTEIN ATIC"/>
    <property type="match status" value="1"/>
</dbReference>
<dbReference type="PATRIC" id="fig|1706436.3.peg.1510"/>
<dbReference type="UniPathway" id="UPA00074">
    <property type="reaction ID" value="UER00133"/>
</dbReference>
<dbReference type="Gene3D" id="3.40.140.20">
    <property type="match status" value="2"/>
</dbReference>
<dbReference type="PATRIC" id="fig|1706438.3.peg.1652"/>
<dbReference type="PIRSF" id="PIRSF000414">
    <property type="entry name" value="AICARFT_IMPCHas"/>
    <property type="match status" value="1"/>
</dbReference>
<dbReference type="GO" id="GO:0005829">
    <property type="term" value="C:cytosol"/>
    <property type="evidence" value="ECO:0007669"/>
    <property type="project" value="TreeGrafter"/>
</dbReference>
<comment type="pathway">
    <text evidence="1">Purine metabolism; IMP biosynthesis via de novo pathway; IMP from 5-formamido-1-(5-phospho-D-ribosyl)imidazole-4-carboxamide: step 1/1.</text>
</comment>
<dbReference type="Proteomes" id="UP000092403">
    <property type="component" value="Unassembled WGS sequence"/>
</dbReference>
<dbReference type="EMBL" id="LNGF01000029">
    <property type="protein sequence ID" value="KYC47218.1"/>
    <property type="molecule type" value="Genomic_DNA"/>
</dbReference>
<evidence type="ECO:0000256" key="6">
    <source>
        <dbReference type="ARBA" id="ARBA00022801"/>
    </source>
</evidence>
<dbReference type="Pfam" id="PF02142">
    <property type="entry name" value="MGS"/>
    <property type="match status" value="1"/>
</dbReference>
<dbReference type="PATRIC" id="fig|1706437.3.peg.1326"/>
<keyword evidence="8" id="KW-0511">Multifunctional enzyme</keyword>
<keyword evidence="7" id="KW-0665">Pyrimidine biosynthesis</keyword>
<dbReference type="PANTHER" id="PTHR11692">
    <property type="entry name" value="BIFUNCTIONAL PURINE BIOSYNTHESIS PROTEIN PURH"/>
    <property type="match status" value="1"/>
</dbReference>
<evidence type="ECO:0000256" key="8">
    <source>
        <dbReference type="ARBA" id="ARBA00023268"/>
    </source>
</evidence>
<reference evidence="13 14" key="1">
    <citation type="journal article" date="2016" name="ISME J.">
        <title>Chasing the elusive Euryarchaeota class WSA2: genomes reveal a uniquely fastidious methyl-reducing methanogen.</title>
        <authorList>
            <person name="Nobu M.K."/>
            <person name="Narihiro T."/>
            <person name="Kuroda K."/>
            <person name="Mei R."/>
            <person name="Liu W.T."/>
        </authorList>
    </citation>
    <scope>NUCLEOTIDE SEQUENCE [LARGE SCALE GENOMIC DNA]</scope>
    <source>
        <strain evidence="10">B03fssc0709_Meth_Bin005</strain>
        <strain evidence="11">B15fssc0709_Meth_Bin003</strain>
        <strain evidence="12">BMIXfssc0709_Meth_Bin006</strain>
    </source>
</reference>
<dbReference type="AlphaFoldDB" id="A0A150II68"/>
<evidence type="ECO:0000313" key="12">
    <source>
        <dbReference type="EMBL" id="KYC49152.1"/>
    </source>
</evidence>
<sequence>MEKRALISVTDKKGLEKFSKILSNLGFEIVSTGGTLKFLLENGINVTPIEKVTGFKEMIGGRVKTLHPNIHGGILYIRDNKGHENQIISEGIKPIDIVVCNLYPFQETVSNNPPLDEAVENIDIGGVTLLRAAAKNFKYVTVIVDPNDYDSVAKELLEKGNTSYETRKKLCVKAFSHTADYDSAIDSYLSEVLTDNKKLRLSFESGRNLRYGENWHQKASFFKKDTVEPSASNMKQLHGKALSYNNYLDIEAALNVAKELSTYNAAVIVKHLNPCGIATGKTLFDALKNAWDGDRVSAYGSIIALTKKVDLETASFLKGKFVEVIIAPSFEDDALEFLKNKSKDLRILETGDLFTSEDKVYKFLIGGVIEQDRPKGLYEKWECVTRENYPDSKKELGLFTIIATKYTKSNSIVLGMEYEKGQFKVLGSGVGQPNRVDSLRKLAIPKIYENLENMWNEEKPNLSKEAFFKEKISECVLVSDAFFPFDDTVRVAAEHNIKYIIQSGGSIRDKEVIETSNQFGISMIFTGMRYFNH</sequence>
<evidence type="ECO:0000259" key="9">
    <source>
        <dbReference type="PROSITE" id="PS51855"/>
    </source>
</evidence>
<dbReference type="Gene3D" id="3.40.50.1380">
    <property type="entry name" value="Methylglyoxal synthase-like domain"/>
    <property type="match status" value="1"/>
</dbReference>
<name>A0A150II68_9EURY</name>
<dbReference type="SUPFAM" id="SSF52335">
    <property type="entry name" value="Methylglyoxal synthase-like"/>
    <property type="match status" value="1"/>
</dbReference>
<evidence type="ECO:0000256" key="1">
    <source>
        <dbReference type="ARBA" id="ARBA00004844"/>
    </source>
</evidence>
<accession>A0A150IQP0</accession>
<evidence type="ECO:0000313" key="11">
    <source>
        <dbReference type="EMBL" id="KYC47218.1"/>
    </source>
</evidence>
<dbReference type="PROSITE" id="PS51855">
    <property type="entry name" value="MGS"/>
    <property type="match status" value="1"/>
</dbReference>
<dbReference type="FunFam" id="3.40.50.1380:FF:000001">
    <property type="entry name" value="Bifunctional purine biosynthesis protein PurH"/>
    <property type="match status" value="1"/>
</dbReference>
<evidence type="ECO:0000313" key="10">
    <source>
        <dbReference type="EMBL" id="KYC44703.1"/>
    </source>
</evidence>
<dbReference type="CDD" id="cd01421">
    <property type="entry name" value="IMPCH"/>
    <property type="match status" value="1"/>
</dbReference>
<dbReference type="EMBL" id="LNJC01000045">
    <property type="protein sequence ID" value="KYC49152.1"/>
    <property type="molecule type" value="Genomic_DNA"/>
</dbReference>
<comment type="similarity">
    <text evidence="3">Belongs to the PurH family.</text>
</comment>
<gene>
    <name evidence="10" type="ORF">APG10_01489</name>
    <name evidence="11" type="ORF">APG11_01316</name>
    <name evidence="12" type="ORF">APG12_01648</name>
</gene>
<dbReference type="GO" id="GO:0006189">
    <property type="term" value="P:'de novo' IMP biosynthetic process"/>
    <property type="evidence" value="ECO:0007669"/>
    <property type="project" value="UniProtKB-UniPathway"/>
</dbReference>
<dbReference type="SUPFAM" id="SSF53927">
    <property type="entry name" value="Cytidine deaminase-like"/>
    <property type="match status" value="1"/>
</dbReference>
<dbReference type="GO" id="GO:0003937">
    <property type="term" value="F:IMP cyclohydrolase activity"/>
    <property type="evidence" value="ECO:0007669"/>
    <property type="project" value="InterPro"/>
</dbReference>
<dbReference type="InterPro" id="IPR011607">
    <property type="entry name" value="MGS-like_dom"/>
</dbReference>
<dbReference type="InterPro" id="IPR024051">
    <property type="entry name" value="AICAR_Tfase_dup_dom_sf"/>
</dbReference>
<organism evidence="10 14">
    <name type="scientific">Candidatus Methanofastidiosum methylothiophilum</name>
    <dbReference type="NCBI Taxonomy" id="1705564"/>
    <lineage>
        <taxon>Archaea</taxon>
        <taxon>Methanobacteriati</taxon>
        <taxon>Methanobacteriota</taxon>
        <taxon>Stenosarchaea group</taxon>
        <taxon>Candidatus Methanofastidiosia</taxon>
        <taxon>Candidatus Methanofastidiosales</taxon>
        <taxon>Candidatus Methanofastidiosaceae</taxon>
        <taxon>Candidatus Methanofastidiosum</taxon>
    </lineage>
</organism>
<comment type="caution">
    <text evidence="10">The sequence shown here is derived from an EMBL/GenBank/DDBJ whole genome shotgun (WGS) entry which is preliminary data.</text>
</comment>
<evidence type="ECO:0000313" key="14">
    <source>
        <dbReference type="Proteomes" id="UP000092401"/>
    </source>
</evidence>
<accession>A0A150II68</accession>
<evidence type="ECO:0000256" key="7">
    <source>
        <dbReference type="ARBA" id="ARBA00022975"/>
    </source>
</evidence>
<evidence type="ECO:0000256" key="4">
    <source>
        <dbReference type="ARBA" id="ARBA00022679"/>
    </source>
</evidence>
<dbReference type="EMBL" id="LNGE01000046">
    <property type="protein sequence ID" value="KYC44703.1"/>
    <property type="molecule type" value="Genomic_DNA"/>
</dbReference>
<protein>
    <submittedName>
        <fullName evidence="10">Bifunctional phosphoribosylaminoimidazolecarboxamide formyltransferase/IMP cyclohydrolase</fullName>
    </submittedName>
</protein>
<evidence type="ECO:0000256" key="2">
    <source>
        <dbReference type="ARBA" id="ARBA00004954"/>
    </source>
</evidence>
<dbReference type="InterPro" id="IPR002695">
    <property type="entry name" value="PurH-like"/>
</dbReference>
<keyword evidence="5" id="KW-0658">Purine biosynthesis</keyword>